<reference evidence="1 2" key="1">
    <citation type="submission" date="2016-05" db="EMBL/GenBank/DDBJ databases">
        <title>Single-cell genome of chain-forming Candidatus Thiomargarita nelsonii and comparison to other large sulfur-oxidizing bacteria.</title>
        <authorList>
            <person name="Winkel M."/>
            <person name="Salman V."/>
            <person name="Woyke T."/>
            <person name="Schulz-Vogt H."/>
            <person name="Richter M."/>
            <person name="Flood B."/>
            <person name="Bailey J."/>
            <person name="Amann R."/>
            <person name="Mussmann M."/>
        </authorList>
    </citation>
    <scope>NUCLEOTIDE SEQUENCE [LARGE SCALE GENOMIC DNA]</scope>
    <source>
        <strain evidence="1 2">THI036</strain>
    </source>
</reference>
<organism evidence="1 2">
    <name type="scientific">Candidatus Thiomargarita nelsonii</name>
    <dbReference type="NCBI Taxonomy" id="1003181"/>
    <lineage>
        <taxon>Bacteria</taxon>
        <taxon>Pseudomonadati</taxon>
        <taxon>Pseudomonadota</taxon>
        <taxon>Gammaproteobacteria</taxon>
        <taxon>Thiotrichales</taxon>
        <taxon>Thiotrichaceae</taxon>
        <taxon>Thiomargarita</taxon>
    </lineage>
</organism>
<dbReference type="InterPro" id="IPR010060">
    <property type="entry name" value="NRPS_synth"/>
</dbReference>
<dbReference type="EMBL" id="LUTY01001596">
    <property type="protein sequence ID" value="OAD21490.1"/>
    <property type="molecule type" value="Genomic_DNA"/>
</dbReference>
<protein>
    <submittedName>
        <fullName evidence="1">Non-ribosomal peptide synthase domain protein</fullName>
    </submittedName>
</protein>
<dbReference type="AlphaFoldDB" id="A0A176S0E6"/>
<gene>
    <name evidence="1" type="ORF">THIOM_002739</name>
</gene>
<keyword evidence="2" id="KW-1185">Reference proteome</keyword>
<evidence type="ECO:0000313" key="2">
    <source>
        <dbReference type="Proteomes" id="UP000076962"/>
    </source>
</evidence>
<name>A0A176S0E6_9GAMM</name>
<evidence type="ECO:0000313" key="1">
    <source>
        <dbReference type="EMBL" id="OAD21490.1"/>
    </source>
</evidence>
<sequence length="111" mass="12600">MGQFDQDIPHSLFSLADESTGENISPLSELTHDLSISGIIVANQFKISVSFSPYRYQPQSIEKFLESYREEIGLIISHCQQKDDQELTPSDLSYTDLSLDELDDIMDNIQL</sequence>
<proteinExistence type="predicted"/>
<dbReference type="NCBIfam" id="TIGR01720">
    <property type="entry name" value="NRPS-para261"/>
    <property type="match status" value="1"/>
</dbReference>
<dbReference type="Proteomes" id="UP000076962">
    <property type="component" value="Unassembled WGS sequence"/>
</dbReference>
<accession>A0A176S0E6</accession>
<dbReference type="PATRIC" id="fig|1003181.4.peg.3759"/>
<dbReference type="Gene3D" id="3.30.559.30">
    <property type="entry name" value="Nonribosomal peptide synthetase, condensation domain"/>
    <property type="match status" value="1"/>
</dbReference>
<comment type="caution">
    <text evidence="1">The sequence shown here is derived from an EMBL/GenBank/DDBJ whole genome shotgun (WGS) entry which is preliminary data.</text>
</comment>